<keyword evidence="3" id="KW-0256">Endoplasmic reticulum</keyword>
<evidence type="ECO:0000259" key="10">
    <source>
        <dbReference type="Pfam" id="PF02225"/>
    </source>
</evidence>
<evidence type="ECO:0000313" key="11">
    <source>
        <dbReference type="EMBL" id="POW22237.1"/>
    </source>
</evidence>
<feature type="transmembrane region" description="Helical" evidence="9">
    <location>
        <begin position="37"/>
        <end position="58"/>
    </location>
</feature>
<dbReference type="InterPro" id="IPR001382">
    <property type="entry name" value="Glyco_hydro_47"/>
</dbReference>
<dbReference type="Pfam" id="PF01532">
    <property type="entry name" value="Glyco_hydro_47"/>
    <property type="match status" value="1"/>
</dbReference>
<keyword evidence="6" id="KW-0106">Calcium</keyword>
<dbReference type="VEuPathDB" id="FungiDB:PSHT_01480"/>
<evidence type="ECO:0000256" key="7">
    <source>
        <dbReference type="RuleBase" id="RU361193"/>
    </source>
</evidence>
<dbReference type="GO" id="GO:0016020">
    <property type="term" value="C:membrane"/>
    <property type="evidence" value="ECO:0007669"/>
    <property type="project" value="InterPro"/>
</dbReference>
<feature type="binding site" evidence="6">
    <location>
        <position position="511"/>
    </location>
    <ligand>
        <name>Ca(2+)</name>
        <dbReference type="ChEBI" id="CHEBI:29108"/>
    </ligand>
</feature>
<dbReference type="GO" id="GO:0005975">
    <property type="term" value="P:carbohydrate metabolic process"/>
    <property type="evidence" value="ECO:0007669"/>
    <property type="project" value="InterPro"/>
</dbReference>
<dbReference type="Gene3D" id="3.50.30.30">
    <property type="match status" value="1"/>
</dbReference>
<gene>
    <name evidence="11" type="ORF">PSHT_01480</name>
</gene>
<accession>A0A2S4WKL6</accession>
<dbReference type="OrthoDB" id="8118055at2759"/>
<evidence type="ECO:0000256" key="8">
    <source>
        <dbReference type="SAM" id="MobiDB-lite"/>
    </source>
</evidence>
<evidence type="ECO:0000256" key="3">
    <source>
        <dbReference type="ARBA" id="ARBA00022824"/>
    </source>
</evidence>
<dbReference type="InterPro" id="IPR036026">
    <property type="entry name" value="Seven-hairpin_glycosidases"/>
</dbReference>
<protein>
    <recommendedName>
        <fullName evidence="7">alpha-1,2-Mannosidase</fullName>
        <ecNumber evidence="7">3.2.1.-</ecNumber>
    </recommendedName>
</protein>
<dbReference type="PANTHER" id="PTHR45679:SF5">
    <property type="entry name" value="ER DEGRADATION-ENHANCING ALPHA-MANNOSIDASE-LIKE PROTEIN 1"/>
    <property type="match status" value="1"/>
</dbReference>
<feature type="compositionally biased region" description="Basic residues" evidence="8">
    <location>
        <begin position="24"/>
        <end position="33"/>
    </location>
</feature>
<keyword evidence="9" id="KW-0472">Membrane</keyword>
<dbReference type="VEuPathDB" id="FungiDB:PSTT_14877"/>
<feature type="active site" description="Proton donor" evidence="5">
    <location>
        <position position="169"/>
    </location>
</feature>
<comment type="subcellular location">
    <subcellularLocation>
        <location evidence="1">Endoplasmic reticulum</location>
    </subcellularLocation>
</comment>
<evidence type="ECO:0000313" key="12">
    <source>
        <dbReference type="Proteomes" id="UP000238274"/>
    </source>
</evidence>
<dbReference type="Pfam" id="PF02225">
    <property type="entry name" value="PA"/>
    <property type="match status" value="1"/>
</dbReference>
<keyword evidence="9" id="KW-0812">Transmembrane</keyword>
<dbReference type="GO" id="GO:0036503">
    <property type="term" value="P:ERAD pathway"/>
    <property type="evidence" value="ECO:0007669"/>
    <property type="project" value="UniProtKB-ARBA"/>
</dbReference>
<evidence type="ECO:0000256" key="6">
    <source>
        <dbReference type="PIRSR" id="PIRSR601382-2"/>
    </source>
</evidence>
<dbReference type="SUPFAM" id="SSF48225">
    <property type="entry name" value="Seven-hairpin glycosidases"/>
    <property type="match status" value="1"/>
</dbReference>
<dbReference type="InterPro" id="IPR012341">
    <property type="entry name" value="6hp_glycosidase-like_sf"/>
</dbReference>
<feature type="active site" evidence="5">
    <location>
        <position position="425"/>
    </location>
</feature>
<proteinExistence type="inferred from homology"/>
<keyword evidence="9" id="KW-1133">Transmembrane helix</keyword>
<reference evidence="11 12" key="1">
    <citation type="submission" date="2017-12" db="EMBL/GenBank/DDBJ databases">
        <title>Gene loss provides genomic basis for host adaptation in cereal stripe rust fungi.</title>
        <authorList>
            <person name="Xia C."/>
        </authorList>
    </citation>
    <scope>NUCLEOTIDE SEQUENCE [LARGE SCALE GENOMIC DNA]</scope>
    <source>
        <strain evidence="11 12">93TX-2</strain>
    </source>
</reference>
<comment type="caution">
    <text evidence="11">The sequence shown here is derived from an EMBL/GenBank/DDBJ whole genome shotgun (WGS) entry which is preliminary data.</text>
</comment>
<keyword evidence="7" id="KW-0326">Glycosidase</keyword>
<name>A0A2S4WKL6_9BASI</name>
<feature type="active site" description="Proton donor" evidence="5">
    <location>
        <position position="406"/>
    </location>
</feature>
<dbReference type="PRINTS" id="PR00747">
    <property type="entry name" value="GLYHDRLASE47"/>
</dbReference>
<dbReference type="InterPro" id="IPR044674">
    <property type="entry name" value="EDEM1/2/3"/>
</dbReference>
<dbReference type="EC" id="3.2.1.-" evidence="7"/>
<dbReference type="GO" id="GO:0004571">
    <property type="term" value="F:mannosyl-oligosaccharide 1,2-alpha-mannosidase activity"/>
    <property type="evidence" value="ECO:0007669"/>
    <property type="project" value="InterPro"/>
</dbReference>
<sequence>MIELDPSSLLPYLDNSPNEQTCRTKNRNRTRRRRQHCYSPIGGRWILYSIIILLSLLVGRSNGLMTSKRKLELRDLVKKTWYHGYDNYMKHAFPDDELRPLSCTGIGQDHENPNNHETNDVLGDFSMTLIDTLDTFVALRDVENFRLAVWRIVEQIPSFDLNSKVQVFETTIRVLGGLLSGHLFAQDPQNLWGHRIDGYQDQLLFLAKDLADRILPAFNSSTGIPYARINLRHGVLPGEGTETCTAGAGSLLLEFATLSRLLGDPIYENAARKAFYALWDRRSMINLFGNTIDIQTGQWAYGVSSIGAGIDSFYEYILKSHILLQDNSLLEMWNQAYKAVMTYMRSPDGFWYRGVNMQTGAVATTTIDSLAAFWPGLQVLAGDIEAAIQSHLTYANLWARYSGIPEVFDIHRKQATSLGYPLRPEFIESNYFLYLATKDEYYLEVAERVIHDLVNRTWVDCGLASIANLITGKHEDRQHSFMLSETLKYLYLTFDEENPINHVDEPFIFTTEGHILYIPDAQDMPQNQGYRTGWEERESLESDRVVWSDPQQNRTRPTSKPQTCSVYSPSLRSSKHSNPLKLSITDRTDFDYARMITGSMDSVINSNHSFHHLDDNLWSNFGFCEVPAVDDHVIELIFSYSADDIERNPGPDKVEFYGTSSIVSPSTTTAAGPEEMKDPVRLDMQHPSTESSSLVTTHVLVKNLTGLTFSLKKRFDQDSYEIVGVGSYILSAKTQVILTDPYAIKVLKPQTESEKISQRDRDHLTGIRVYYEDLTSTNSQEPTEGTVSISRPVMMATFGPDVRVPGSTNLSVGNEPLEVVGLNPPNEYGCMPIMGNTPESLLQKKERVEDLHGKVILIKRGECTFADKVQNAVLAGAHGIIVANQDDNLLIPTSDRIKSRDEKENESILFQKQHSSSPSPTGDGRSEAPVNEPPALKIEDDDHQLNEKLKSIPLLFSTLETGRSMGQLLANRRLSSSDPLKNRKLMIEIVTNPLDLLDRTNPNPVTNPLDPSTWLVINGYKLSNLILQS</sequence>
<dbReference type="Gene3D" id="1.50.10.10">
    <property type="match status" value="1"/>
</dbReference>
<dbReference type="GO" id="GO:1904380">
    <property type="term" value="P:endoplasmic reticulum mannose trimming"/>
    <property type="evidence" value="ECO:0007669"/>
    <property type="project" value="InterPro"/>
</dbReference>
<dbReference type="EMBL" id="PKSM01000012">
    <property type="protein sequence ID" value="POW22237.1"/>
    <property type="molecule type" value="Genomic_DNA"/>
</dbReference>
<comment type="similarity">
    <text evidence="2 7">Belongs to the glycosyl hydrolase 47 family.</text>
</comment>
<feature type="compositionally biased region" description="Basic and acidic residues" evidence="8">
    <location>
        <begin position="897"/>
        <end position="906"/>
    </location>
</feature>
<feature type="active site" evidence="5">
    <location>
        <position position="311"/>
    </location>
</feature>
<dbReference type="InterPro" id="IPR003137">
    <property type="entry name" value="PA_domain"/>
</dbReference>
<evidence type="ECO:0000256" key="5">
    <source>
        <dbReference type="PIRSR" id="PIRSR601382-1"/>
    </source>
</evidence>
<reference evidence="12" key="2">
    <citation type="journal article" date="2018" name="BMC Genomics">
        <title>Genomic insights into host adaptation between the wheat stripe rust pathogen (Puccinia striiformis f. sp. tritici) and the barley stripe rust pathogen (Puccinia striiformis f. sp. hordei).</title>
        <authorList>
            <person name="Xia C."/>
            <person name="Wang M."/>
            <person name="Yin C."/>
            <person name="Cornejo O.E."/>
            <person name="Hulbert S.H."/>
            <person name="Chen X."/>
        </authorList>
    </citation>
    <scope>NUCLEOTIDE SEQUENCE [LARGE SCALE GENOMIC DNA]</scope>
    <source>
        <strain evidence="12">93TX-2</strain>
    </source>
</reference>
<reference evidence="12" key="3">
    <citation type="journal article" date="2018" name="Mol. Plant Microbe Interact.">
        <title>Genome sequence resources for the wheat stripe rust pathogen (Puccinia striiformis f. sp. tritici) and the barley stripe rust pathogen (Puccinia striiformis f. sp. hordei).</title>
        <authorList>
            <person name="Xia C."/>
            <person name="Wang M."/>
            <person name="Yin C."/>
            <person name="Cornejo O.E."/>
            <person name="Hulbert S.H."/>
            <person name="Chen X."/>
        </authorList>
    </citation>
    <scope>NUCLEOTIDE SEQUENCE [LARGE SCALE GENOMIC DNA]</scope>
    <source>
        <strain evidence="12">93TX-2</strain>
    </source>
</reference>
<dbReference type="Proteomes" id="UP000238274">
    <property type="component" value="Unassembled WGS sequence"/>
</dbReference>
<keyword evidence="6" id="KW-0479">Metal-binding</keyword>
<feature type="compositionally biased region" description="Polar residues" evidence="8">
    <location>
        <begin position="549"/>
        <end position="572"/>
    </location>
</feature>
<keyword evidence="12" id="KW-1185">Reference proteome</keyword>
<dbReference type="SUPFAM" id="SSF52025">
    <property type="entry name" value="PA domain"/>
    <property type="match status" value="1"/>
</dbReference>
<evidence type="ECO:0000256" key="2">
    <source>
        <dbReference type="ARBA" id="ARBA00007658"/>
    </source>
</evidence>
<keyword evidence="7" id="KW-0378">Hydrolase</keyword>
<feature type="region of interest" description="Disordered" evidence="8">
    <location>
        <begin position="897"/>
        <end position="937"/>
    </location>
</feature>
<organism evidence="11 12">
    <name type="scientific">Puccinia striiformis</name>
    <dbReference type="NCBI Taxonomy" id="27350"/>
    <lineage>
        <taxon>Eukaryota</taxon>
        <taxon>Fungi</taxon>
        <taxon>Dikarya</taxon>
        <taxon>Basidiomycota</taxon>
        <taxon>Pucciniomycotina</taxon>
        <taxon>Pucciniomycetes</taxon>
        <taxon>Pucciniales</taxon>
        <taxon>Pucciniaceae</taxon>
        <taxon>Puccinia</taxon>
    </lineage>
</organism>
<feature type="region of interest" description="Disordered" evidence="8">
    <location>
        <begin position="541"/>
        <end position="572"/>
    </location>
</feature>
<keyword evidence="4" id="KW-0325">Glycoprotein</keyword>
<feature type="compositionally biased region" description="Polar residues" evidence="8">
    <location>
        <begin position="908"/>
        <end position="920"/>
    </location>
</feature>
<dbReference type="InterPro" id="IPR046450">
    <property type="entry name" value="PA_dom_sf"/>
</dbReference>
<comment type="cofactor">
    <cofactor evidence="6">
        <name>Ca(2+)</name>
        <dbReference type="ChEBI" id="CHEBI:29108"/>
    </cofactor>
</comment>
<dbReference type="GO" id="GO:0005509">
    <property type="term" value="F:calcium ion binding"/>
    <property type="evidence" value="ECO:0007669"/>
    <property type="project" value="InterPro"/>
</dbReference>
<dbReference type="AlphaFoldDB" id="A0A2S4WKL6"/>
<dbReference type="PANTHER" id="PTHR45679">
    <property type="entry name" value="ER DEGRADATION-ENHANCING ALPHA-MANNOSIDASE-LIKE PROTEIN 2"/>
    <property type="match status" value="1"/>
</dbReference>
<dbReference type="GO" id="GO:0044322">
    <property type="term" value="C:endoplasmic reticulum quality control compartment"/>
    <property type="evidence" value="ECO:0007669"/>
    <property type="project" value="GOC"/>
</dbReference>
<feature type="domain" description="PA" evidence="10">
    <location>
        <begin position="826"/>
        <end position="894"/>
    </location>
</feature>
<feature type="region of interest" description="Disordered" evidence="8">
    <location>
        <begin position="1"/>
        <end position="33"/>
    </location>
</feature>
<evidence type="ECO:0000256" key="1">
    <source>
        <dbReference type="ARBA" id="ARBA00004240"/>
    </source>
</evidence>
<evidence type="ECO:0000256" key="4">
    <source>
        <dbReference type="ARBA" id="ARBA00023180"/>
    </source>
</evidence>
<evidence type="ECO:0000256" key="9">
    <source>
        <dbReference type="SAM" id="Phobius"/>
    </source>
</evidence>